<name>A0ACD3SMG6_9BURK</name>
<keyword evidence="2" id="KW-1185">Reference proteome</keyword>
<gene>
    <name evidence="1" type="ORF">MW7_012410</name>
</gene>
<dbReference type="EMBL" id="AKCV02000023">
    <property type="protein sequence ID" value="TMS57402.1"/>
    <property type="molecule type" value="Genomic_DNA"/>
</dbReference>
<accession>A0ACD3SMG6</accession>
<reference evidence="1" key="1">
    <citation type="submission" date="2019-05" db="EMBL/GenBank/DDBJ databases">
        <title>Revised genome assembly of Burkholderiaceae (previously Ralstonia) sp. PBA.</title>
        <authorList>
            <person name="Gan H.M."/>
        </authorList>
    </citation>
    <scope>NUCLEOTIDE SEQUENCE</scope>
    <source>
        <strain evidence="1">PBA</strain>
    </source>
</reference>
<proteinExistence type="predicted"/>
<organism evidence="1 2">
    <name type="scientific">Imbroritus primus</name>
    <dbReference type="NCBI Taxonomy" id="3058603"/>
    <lineage>
        <taxon>Bacteria</taxon>
        <taxon>Pseudomonadati</taxon>
        <taxon>Pseudomonadota</taxon>
        <taxon>Betaproteobacteria</taxon>
        <taxon>Burkholderiales</taxon>
        <taxon>Burkholderiaceae</taxon>
        <taxon>Imbroritus</taxon>
    </lineage>
</organism>
<evidence type="ECO:0000313" key="1">
    <source>
        <dbReference type="EMBL" id="TMS57402.1"/>
    </source>
</evidence>
<dbReference type="Proteomes" id="UP000004277">
    <property type="component" value="Unassembled WGS sequence"/>
</dbReference>
<sequence>MTTKPRHASPPQFDMDFRPGFMIRRLHQIHVSFFFQECGTDLTPLQFTLLHVLLTRGEHDQHTLAKEVGIDRANATAVIQRLEEKGLITRRGSDRDSRVKLCSLTAAGRTLTEEMLTAVEHANMRTLEALEPREREQFVQSLKKLVLANNDSSRTKLTLR</sequence>
<evidence type="ECO:0000313" key="2">
    <source>
        <dbReference type="Proteomes" id="UP000004277"/>
    </source>
</evidence>
<comment type="caution">
    <text evidence="1">The sequence shown here is derived from an EMBL/GenBank/DDBJ whole genome shotgun (WGS) entry which is preliminary data.</text>
</comment>
<protein>
    <submittedName>
        <fullName evidence="1">Winged helix-turn-helix transcriptional regulator</fullName>
    </submittedName>
</protein>